<feature type="compositionally biased region" description="Low complexity" evidence="7">
    <location>
        <begin position="61"/>
        <end position="83"/>
    </location>
</feature>
<dbReference type="CDD" id="cd16571">
    <property type="entry name" value="RING-HC_SIAHs"/>
    <property type="match status" value="1"/>
</dbReference>
<dbReference type="PANTHER" id="PTHR46632:SF16">
    <property type="entry name" value="E3 UBIQUITIN-PROTEIN LIGASE SINA-LIKE 10"/>
    <property type="match status" value="1"/>
</dbReference>
<feature type="domain" description="SIAH-type" evidence="9">
    <location>
        <begin position="183"/>
        <end position="241"/>
    </location>
</feature>
<dbReference type="PANTHER" id="PTHR46632">
    <property type="entry name" value="E3 UBIQUITIN-PROTEIN LIGASE SINA-LIKE 4"/>
    <property type="match status" value="1"/>
</dbReference>
<dbReference type="InterPro" id="IPR013083">
    <property type="entry name" value="Znf_RING/FYVE/PHD"/>
</dbReference>
<dbReference type="PROSITE" id="PS51081">
    <property type="entry name" value="ZF_SIAH"/>
    <property type="match status" value="1"/>
</dbReference>
<dbReference type="SUPFAM" id="SSF49599">
    <property type="entry name" value="TRAF domain-like"/>
    <property type="match status" value="1"/>
</dbReference>
<evidence type="ECO:0000256" key="4">
    <source>
        <dbReference type="ARBA" id="ARBA00022833"/>
    </source>
</evidence>
<evidence type="ECO:0000256" key="7">
    <source>
        <dbReference type="SAM" id="MobiDB-lite"/>
    </source>
</evidence>
<dbReference type="EMBL" id="OU503038">
    <property type="protein sequence ID" value="CAI9758427.1"/>
    <property type="molecule type" value="Genomic_DNA"/>
</dbReference>
<name>A0AAD2DKX6_9LAMI</name>
<dbReference type="GO" id="GO:0009626">
    <property type="term" value="P:plant-type hypersensitive response"/>
    <property type="evidence" value="ECO:0007669"/>
    <property type="project" value="UniProtKB-KW"/>
</dbReference>
<evidence type="ECO:0008006" key="12">
    <source>
        <dbReference type="Google" id="ProtNLM"/>
    </source>
</evidence>
<protein>
    <recommendedName>
        <fullName evidence="12">RING-type E3 ubiquitin transferase</fullName>
    </recommendedName>
</protein>
<dbReference type="InterPro" id="IPR036163">
    <property type="entry name" value="HMA_dom_sf"/>
</dbReference>
<feature type="region of interest" description="Disordered" evidence="7">
    <location>
        <begin position="1"/>
        <end position="89"/>
    </location>
</feature>
<organism evidence="10 11">
    <name type="scientific">Fraxinus pennsylvanica</name>
    <dbReference type="NCBI Taxonomy" id="56036"/>
    <lineage>
        <taxon>Eukaryota</taxon>
        <taxon>Viridiplantae</taxon>
        <taxon>Streptophyta</taxon>
        <taxon>Embryophyta</taxon>
        <taxon>Tracheophyta</taxon>
        <taxon>Spermatophyta</taxon>
        <taxon>Magnoliopsida</taxon>
        <taxon>eudicotyledons</taxon>
        <taxon>Gunneridae</taxon>
        <taxon>Pentapetalae</taxon>
        <taxon>asterids</taxon>
        <taxon>lamiids</taxon>
        <taxon>Lamiales</taxon>
        <taxon>Oleaceae</taxon>
        <taxon>Oleeae</taxon>
        <taxon>Fraxinus</taxon>
    </lineage>
</organism>
<evidence type="ECO:0000259" key="9">
    <source>
        <dbReference type="PROSITE" id="PS51081"/>
    </source>
</evidence>
<evidence type="ECO:0000256" key="3">
    <source>
        <dbReference type="ARBA" id="ARBA00022771"/>
    </source>
</evidence>
<dbReference type="Proteomes" id="UP000834106">
    <property type="component" value="Chromosome 3"/>
</dbReference>
<dbReference type="Gene3D" id="3.30.70.100">
    <property type="match status" value="1"/>
</dbReference>
<reference evidence="10" key="1">
    <citation type="submission" date="2023-05" db="EMBL/GenBank/DDBJ databases">
        <authorList>
            <person name="Huff M."/>
        </authorList>
    </citation>
    <scope>NUCLEOTIDE SEQUENCE</scope>
</reference>
<evidence type="ECO:0000259" key="8">
    <source>
        <dbReference type="PROSITE" id="PS50846"/>
    </source>
</evidence>
<comment type="function">
    <text evidence="5">E3 ubiquitin-protein ligase that mediates ubiquitination and subsequent proteasomal degradation of target proteins. E3 ubiquitin ligases accept ubiquitin from an E2 ubiquitin-conjugating enzyme in the form of a thioester and then directly transfers the ubiquitin to targeted substrates. It probably triggers the ubiquitin-mediated degradation of different substrates.</text>
</comment>
<dbReference type="InterPro" id="IPR013010">
    <property type="entry name" value="Znf_SIAH"/>
</dbReference>
<dbReference type="Pfam" id="PF21361">
    <property type="entry name" value="Sina_ZnF"/>
    <property type="match status" value="1"/>
</dbReference>
<dbReference type="InterPro" id="IPR044286">
    <property type="entry name" value="SINL_plant"/>
</dbReference>
<evidence type="ECO:0000256" key="5">
    <source>
        <dbReference type="ARBA" id="ARBA00024004"/>
    </source>
</evidence>
<gene>
    <name evidence="10" type="ORF">FPE_LOCUS5857</name>
</gene>
<proteinExistence type="predicted"/>
<keyword evidence="3 6" id="KW-0863">Zinc-finger</keyword>
<evidence type="ECO:0000313" key="11">
    <source>
        <dbReference type="Proteomes" id="UP000834106"/>
    </source>
</evidence>
<evidence type="ECO:0000313" key="10">
    <source>
        <dbReference type="EMBL" id="CAI9758427.1"/>
    </source>
</evidence>
<dbReference type="PROSITE" id="PS50846">
    <property type="entry name" value="HMA_2"/>
    <property type="match status" value="1"/>
</dbReference>
<keyword evidence="4" id="KW-0862">Zinc</keyword>
<feature type="compositionally biased region" description="Low complexity" evidence="7">
    <location>
        <begin position="16"/>
        <end position="27"/>
    </location>
</feature>
<sequence length="586" mass="65991">MASPYVGGSGGEERSVSGNSRTSNSSGYEVRDDDGVSENEYLYHGGRSQYSGTSTKKPRFTSTSPTPMTSSARATTSAATQPTGKKRIRRKLQKTRTIQEKQYMDSQEQEEVGKEGQLSVILSDPKVLKCPVCRDPLSLPVFQCMNGHIECAFCCDMGDNVCRKCSLPIGQNRCRAMEKVLESLKISCRNQKYGCKETVCYSKKLDHDNKCVYQPCFCPLIECGYVGSSKCLYRHFKLYHSNSSKQFLFDSVIHIALEMNEKEIFLQERTEGIIFILKRFFVDDGSLIKICCIQPFANTQFYYDLISRDGASSIRLTSFAENTPKRLPGPLVGKYIIIPNDFSGPLSLEVCISKHYEPPRHTQVLKVHVHCHGCVQKVKKILRRIEGVYEVTIDAEEHKVTVSGNVDSATLIKKLAKTGKHAKLWQSNPSEDGELTNWPDNDKSLDQIQNSMATLDHPTETDHWDFHENINKGLETEFLKGERENSLGVETKVDEESLGWDERLVNDAGIAEGGMNSMTSLRGHNPGFFGLEGQEISRVQKFCAGVPGAEYCYPSPILMNNMQGYWYSQPYPILIFHQNAEYLFHA</sequence>
<accession>A0AAD2DKX6</accession>
<dbReference type="Pfam" id="PF00403">
    <property type="entry name" value="HMA"/>
    <property type="match status" value="1"/>
</dbReference>
<feature type="domain" description="HMA" evidence="8">
    <location>
        <begin position="360"/>
        <end position="423"/>
    </location>
</feature>
<evidence type="ECO:0000256" key="1">
    <source>
        <dbReference type="ARBA" id="ARBA00004170"/>
    </source>
</evidence>
<dbReference type="CDD" id="cd00371">
    <property type="entry name" value="HMA"/>
    <property type="match status" value="1"/>
</dbReference>
<dbReference type="SUPFAM" id="SSF55008">
    <property type="entry name" value="HMA, heavy metal-associated domain"/>
    <property type="match status" value="1"/>
</dbReference>
<comment type="subcellular location">
    <subcellularLocation>
        <location evidence="1">Membrane</location>
        <topology evidence="1">Peripheral membrane protein</topology>
    </subcellularLocation>
</comment>
<dbReference type="GO" id="GO:0016020">
    <property type="term" value="C:membrane"/>
    <property type="evidence" value="ECO:0007669"/>
    <property type="project" value="UniProtKB-SubCell"/>
</dbReference>
<dbReference type="GO" id="GO:0008270">
    <property type="term" value="F:zinc ion binding"/>
    <property type="evidence" value="ECO:0007669"/>
    <property type="project" value="UniProtKB-KW"/>
</dbReference>
<dbReference type="Gene3D" id="3.30.40.10">
    <property type="entry name" value="Zinc/RING finger domain, C3HC4 (zinc finger)"/>
    <property type="match status" value="1"/>
</dbReference>
<dbReference type="InterPro" id="IPR006121">
    <property type="entry name" value="HMA_dom"/>
</dbReference>
<dbReference type="FunFam" id="3.30.70.100:FF:000008">
    <property type="entry name" value="Copper transport protein ATOX1"/>
    <property type="match status" value="1"/>
</dbReference>
<evidence type="ECO:0000256" key="2">
    <source>
        <dbReference type="ARBA" id="ARBA00022723"/>
    </source>
</evidence>
<keyword evidence="2" id="KW-0479">Metal-binding</keyword>
<keyword evidence="11" id="KW-1185">Reference proteome</keyword>
<dbReference type="AlphaFoldDB" id="A0AAD2DKX6"/>
<evidence type="ECO:0000256" key="6">
    <source>
        <dbReference type="PROSITE-ProRule" id="PRU00455"/>
    </source>
</evidence>